<comment type="caution">
    <text evidence="4">The sequence shown here is derived from an EMBL/GenBank/DDBJ whole genome shotgun (WGS) entry which is preliminary data.</text>
</comment>
<dbReference type="PANTHER" id="PTHR34216">
    <property type="match status" value="1"/>
</dbReference>
<dbReference type="GO" id="GO:0005576">
    <property type="term" value="C:extracellular region"/>
    <property type="evidence" value="ECO:0007669"/>
    <property type="project" value="UniProtKB-SubCell"/>
</dbReference>
<evidence type="ECO:0000256" key="1">
    <source>
        <dbReference type="ARBA" id="ARBA00004613"/>
    </source>
</evidence>
<dbReference type="CDD" id="cd10918">
    <property type="entry name" value="CE4_NodB_like_5s_6s"/>
    <property type="match status" value="1"/>
</dbReference>
<feature type="domain" description="NodB homology" evidence="3">
    <location>
        <begin position="50"/>
        <end position="227"/>
    </location>
</feature>
<name>A0A5C6YNL7_9FLAO</name>
<dbReference type="Pfam" id="PF01522">
    <property type="entry name" value="Polysacc_deac_1"/>
    <property type="match status" value="1"/>
</dbReference>
<dbReference type="GO" id="GO:0005975">
    <property type="term" value="P:carbohydrate metabolic process"/>
    <property type="evidence" value="ECO:0007669"/>
    <property type="project" value="InterPro"/>
</dbReference>
<evidence type="ECO:0000256" key="2">
    <source>
        <dbReference type="ARBA" id="ARBA00022729"/>
    </source>
</evidence>
<dbReference type="InterPro" id="IPR011330">
    <property type="entry name" value="Glyco_hydro/deAcase_b/a-brl"/>
</dbReference>
<dbReference type="GO" id="GO:0016810">
    <property type="term" value="F:hydrolase activity, acting on carbon-nitrogen (but not peptide) bonds"/>
    <property type="evidence" value="ECO:0007669"/>
    <property type="project" value="InterPro"/>
</dbReference>
<dbReference type="OrthoDB" id="9778320at2"/>
<keyword evidence="5" id="KW-1185">Reference proteome</keyword>
<dbReference type="AlphaFoldDB" id="A0A5C6YNL7"/>
<evidence type="ECO:0000259" key="3">
    <source>
        <dbReference type="PROSITE" id="PS51677"/>
    </source>
</evidence>
<keyword evidence="2" id="KW-0732">Signal</keyword>
<evidence type="ECO:0000313" key="5">
    <source>
        <dbReference type="Proteomes" id="UP000321945"/>
    </source>
</evidence>
<reference evidence="4 5" key="1">
    <citation type="submission" date="2019-08" db="EMBL/GenBank/DDBJ databases">
        <title>Genome of Aequorivita lipolytica Y10-2 (type strain).</title>
        <authorList>
            <person name="Bowman J.P."/>
        </authorList>
    </citation>
    <scope>NUCLEOTIDE SEQUENCE [LARGE SCALE GENOMIC DNA]</scope>
    <source>
        <strain evidence="4 5">Y10-2</strain>
    </source>
</reference>
<gene>
    <name evidence="4" type="ORF">ESV24_10260</name>
</gene>
<dbReference type="PANTHER" id="PTHR34216:SF3">
    <property type="entry name" value="POLY-BETA-1,6-N-ACETYL-D-GLUCOSAMINE N-DEACETYLASE"/>
    <property type="match status" value="1"/>
</dbReference>
<dbReference type="InterPro" id="IPR051398">
    <property type="entry name" value="Polysacch_Deacetylase"/>
</dbReference>
<protein>
    <submittedName>
        <fullName evidence="4">Polysaccharide deacetylase family protein</fullName>
    </submittedName>
</protein>
<dbReference type="EMBL" id="VORU01000008">
    <property type="protein sequence ID" value="TXD68907.1"/>
    <property type="molecule type" value="Genomic_DNA"/>
</dbReference>
<dbReference type="SUPFAM" id="SSF88713">
    <property type="entry name" value="Glycoside hydrolase/deacetylase"/>
    <property type="match status" value="1"/>
</dbReference>
<organism evidence="4 5">
    <name type="scientific">Aequorivita lipolytica</name>
    <dbReference type="NCBI Taxonomy" id="153267"/>
    <lineage>
        <taxon>Bacteria</taxon>
        <taxon>Pseudomonadati</taxon>
        <taxon>Bacteroidota</taxon>
        <taxon>Flavobacteriia</taxon>
        <taxon>Flavobacteriales</taxon>
        <taxon>Flavobacteriaceae</taxon>
        <taxon>Aequorivita</taxon>
    </lineage>
</organism>
<dbReference type="Proteomes" id="UP000321945">
    <property type="component" value="Unassembled WGS sequence"/>
</dbReference>
<sequence>MYHHIHPRESAGLTISVEKLEKQFKHLAENGYKTYHVKELLQIKQLAKGKNIVITFDDGYVSQMELALPLLKKYKLKATFFVPLDFLGKTDSWNTASLEIMTSEQLKSLDPNIIEFGFHSFYHKKYTELSNAEIEADTHRCIEFVTENDLNFSPVLAYPYGKFPKEKARNAIFKKILLDNGITIGLRIGNRINNFPFKKPFEIERIDVKGEFSMLKFRQKIRFGKLF</sequence>
<dbReference type="InterPro" id="IPR002509">
    <property type="entry name" value="NODB_dom"/>
</dbReference>
<comment type="subcellular location">
    <subcellularLocation>
        <location evidence="1">Secreted</location>
    </subcellularLocation>
</comment>
<dbReference type="PROSITE" id="PS51677">
    <property type="entry name" value="NODB"/>
    <property type="match status" value="1"/>
</dbReference>
<proteinExistence type="predicted"/>
<accession>A0A5C6YNL7</accession>
<dbReference type="Gene3D" id="3.20.20.370">
    <property type="entry name" value="Glycoside hydrolase/deacetylase"/>
    <property type="match status" value="1"/>
</dbReference>
<evidence type="ECO:0000313" key="4">
    <source>
        <dbReference type="EMBL" id="TXD68907.1"/>
    </source>
</evidence>